<dbReference type="Pfam" id="PF01476">
    <property type="entry name" value="LysM"/>
    <property type="match status" value="1"/>
</dbReference>
<feature type="domain" description="LysM" evidence="2">
    <location>
        <begin position="242"/>
        <end position="291"/>
    </location>
</feature>
<accession>A0AAJ0U2K4</accession>
<protein>
    <recommendedName>
        <fullName evidence="2">LysM domain-containing protein</fullName>
    </recommendedName>
</protein>
<dbReference type="InterPro" id="IPR018392">
    <property type="entry name" value="LysM"/>
</dbReference>
<feature type="region of interest" description="Disordered" evidence="1">
    <location>
        <begin position="68"/>
        <end position="138"/>
    </location>
</feature>
<dbReference type="PANTHER" id="PTHR34700:SF4">
    <property type="entry name" value="PHAGE-LIKE ELEMENT PBSX PROTEIN XKDP"/>
    <property type="match status" value="1"/>
</dbReference>
<comment type="caution">
    <text evidence="3">The sequence shown here is derived from an EMBL/GenBank/DDBJ whole genome shotgun (WGS) entry which is preliminary data.</text>
</comment>
<dbReference type="EMBL" id="NRSJ01000004">
    <property type="protein sequence ID" value="MBK1703662.1"/>
    <property type="molecule type" value="Genomic_DNA"/>
</dbReference>
<organism evidence="3 4">
    <name type="scientific">Halochromatium glycolicum</name>
    <dbReference type="NCBI Taxonomy" id="85075"/>
    <lineage>
        <taxon>Bacteria</taxon>
        <taxon>Pseudomonadati</taxon>
        <taxon>Pseudomonadota</taxon>
        <taxon>Gammaproteobacteria</taxon>
        <taxon>Chromatiales</taxon>
        <taxon>Chromatiaceae</taxon>
        <taxon>Halochromatium</taxon>
    </lineage>
</organism>
<reference evidence="3" key="1">
    <citation type="submission" date="2017-08" db="EMBL/GenBank/DDBJ databases">
        <authorList>
            <person name="Imhoff J.F."/>
            <person name="Rahn T."/>
            <person name="Kuenzel S."/>
            <person name="Neulinger S.C."/>
        </authorList>
    </citation>
    <scope>NUCLEOTIDE SEQUENCE</scope>
    <source>
        <strain evidence="3">DSM 11080</strain>
    </source>
</reference>
<dbReference type="PROSITE" id="PS51782">
    <property type="entry name" value="LYSM"/>
    <property type="match status" value="1"/>
</dbReference>
<feature type="compositionally biased region" description="Basic and acidic residues" evidence="1">
    <location>
        <begin position="79"/>
        <end position="111"/>
    </location>
</feature>
<dbReference type="SUPFAM" id="SSF54106">
    <property type="entry name" value="LysM domain"/>
    <property type="match status" value="1"/>
</dbReference>
<dbReference type="InterPro" id="IPR052196">
    <property type="entry name" value="Bact_Kbp"/>
</dbReference>
<name>A0AAJ0U2K4_9GAMM</name>
<sequence>MAAVGAHDCCTDELTAEMDTNPLRHQHIFALSFIALWAIPCAPVWSEATDSSLPVSSASRELNEPAGLGIEGQSFEPETSDHPPPRHRPNIDMDRIASERQDYKELVREEAEASTPQLSDNVNRTASMPGQQSMPRPAVNGADRIDSIKSAVRDALSTLPSDRIKGTDTEALQPSVALSPDSRRKRLRELVEATPRPDEPAEDDYLRELHKEVSMTLVTQEAESSNQVSGAQIMEEAETGNNTYLVQPGDSLWKIAERIFGDGYRWEAIYHANRDELKDADMLKVGQRLILPQR</sequence>
<keyword evidence="4" id="KW-1185">Reference proteome</keyword>
<evidence type="ECO:0000259" key="2">
    <source>
        <dbReference type="PROSITE" id="PS51782"/>
    </source>
</evidence>
<dbReference type="PANTHER" id="PTHR34700">
    <property type="entry name" value="POTASSIUM BINDING PROTEIN KBP"/>
    <property type="match status" value="1"/>
</dbReference>
<evidence type="ECO:0000313" key="3">
    <source>
        <dbReference type="EMBL" id="MBK1703662.1"/>
    </source>
</evidence>
<reference evidence="3" key="2">
    <citation type="journal article" date="2020" name="Microorganisms">
        <title>Osmotic Adaptation and Compatible Solute Biosynthesis of Phototrophic Bacteria as Revealed from Genome Analyses.</title>
        <authorList>
            <person name="Imhoff J.F."/>
            <person name="Rahn T."/>
            <person name="Kunzel S."/>
            <person name="Keller A."/>
            <person name="Neulinger S.C."/>
        </authorList>
    </citation>
    <scope>NUCLEOTIDE SEQUENCE</scope>
    <source>
        <strain evidence="3">DSM 11080</strain>
    </source>
</reference>
<dbReference type="InterPro" id="IPR036779">
    <property type="entry name" value="LysM_dom_sf"/>
</dbReference>
<dbReference type="Proteomes" id="UP001296776">
    <property type="component" value="Unassembled WGS sequence"/>
</dbReference>
<dbReference type="CDD" id="cd00118">
    <property type="entry name" value="LysM"/>
    <property type="match status" value="1"/>
</dbReference>
<dbReference type="AlphaFoldDB" id="A0AAJ0U2K4"/>
<feature type="compositionally biased region" description="Polar residues" evidence="1">
    <location>
        <begin position="114"/>
        <end position="134"/>
    </location>
</feature>
<proteinExistence type="predicted"/>
<gene>
    <name evidence="3" type="ORF">CKO40_03645</name>
</gene>
<evidence type="ECO:0000256" key="1">
    <source>
        <dbReference type="SAM" id="MobiDB-lite"/>
    </source>
</evidence>
<evidence type="ECO:0000313" key="4">
    <source>
        <dbReference type="Proteomes" id="UP001296776"/>
    </source>
</evidence>
<feature type="region of interest" description="Disordered" evidence="1">
    <location>
        <begin position="160"/>
        <end position="184"/>
    </location>
</feature>
<dbReference type="Gene3D" id="3.10.350.10">
    <property type="entry name" value="LysM domain"/>
    <property type="match status" value="1"/>
</dbReference>
<dbReference type="SMART" id="SM00257">
    <property type="entry name" value="LysM"/>
    <property type="match status" value="1"/>
</dbReference>